<comment type="caution">
    <text evidence="2">The sequence shown here is derived from an EMBL/GenBank/DDBJ whole genome shotgun (WGS) entry which is preliminary data.</text>
</comment>
<evidence type="ECO:0000259" key="1">
    <source>
        <dbReference type="Pfam" id="PF01636"/>
    </source>
</evidence>
<evidence type="ECO:0000313" key="2">
    <source>
        <dbReference type="EMBL" id="GJC80885.1"/>
    </source>
</evidence>
<dbReference type="Proteomes" id="UP001055172">
    <property type="component" value="Unassembled WGS sequence"/>
</dbReference>
<dbReference type="AlphaFoldDB" id="A0AA37GH88"/>
<dbReference type="SUPFAM" id="SSF56112">
    <property type="entry name" value="Protein kinase-like (PK-like)"/>
    <property type="match status" value="1"/>
</dbReference>
<dbReference type="InterPro" id="IPR002575">
    <property type="entry name" value="Aminoglycoside_PTrfase"/>
</dbReference>
<feature type="domain" description="Aminoglycoside phosphotransferase" evidence="1">
    <location>
        <begin position="158"/>
        <end position="413"/>
    </location>
</feature>
<keyword evidence="3" id="KW-1185">Reference proteome</keyword>
<gene>
    <name evidence="2" type="ORF">ColLi_03723</name>
</gene>
<evidence type="ECO:0000313" key="3">
    <source>
        <dbReference type="Proteomes" id="UP001055172"/>
    </source>
</evidence>
<dbReference type="PANTHER" id="PTHR21310">
    <property type="entry name" value="AMINOGLYCOSIDE PHOSPHOTRANSFERASE-RELATED-RELATED"/>
    <property type="match status" value="1"/>
</dbReference>
<sequence>MSTMESMKRRLSKKIKTVTLKAFPQDTRTARVSHLLNTALTSLTKTVPNLPDRVPPPSQLSTATTIPGQTALSTESYQASRDRYVRWTRLQNGEYAADWNGGNVPTEEDVHRMLSWYTIYRIYSFPAVEYVSLVSRGRTNYFFLVEFVPNAKPGKLPQKVVLKFSLPVCPHDKLESEVATMAWAATVSPKLIPKVLVFDSYPRNPLGLEWMMMEPVFGFPFQEYTLQGSTDTGLEGFSFPKATPQQSDKDLLNIGKELHDFMAKIKITASGVPKDNTLIGSLRIDWKTKRFFAGPVVSPHFYSADRLWRKTLYGPYSSIQNYLEDYISIWRDEYKNDQWVQKRLASLDIVTQGMAKRLAMLPNVKWRLPTESGRMNGWPVTISHPDPRPDNILVGEDGELVAIMGWEDATLMPIPLRTDLIKLDWFFQRFGCECVIDPMQIDLGCALPPRAELIDRVRSRAWPGRDASIVLEPVMESTSGIEIAFKALMEVCEKLPLRREMERDWLDKAVLAMMDQYGENLNK</sequence>
<dbReference type="Pfam" id="PF01636">
    <property type="entry name" value="APH"/>
    <property type="match status" value="1"/>
</dbReference>
<dbReference type="EMBL" id="BPPX01000006">
    <property type="protein sequence ID" value="GJC80885.1"/>
    <property type="molecule type" value="Genomic_DNA"/>
</dbReference>
<organism evidence="2 3">
    <name type="scientific">Colletotrichum liriopes</name>
    <dbReference type="NCBI Taxonomy" id="708192"/>
    <lineage>
        <taxon>Eukaryota</taxon>
        <taxon>Fungi</taxon>
        <taxon>Dikarya</taxon>
        <taxon>Ascomycota</taxon>
        <taxon>Pezizomycotina</taxon>
        <taxon>Sordariomycetes</taxon>
        <taxon>Hypocreomycetidae</taxon>
        <taxon>Glomerellales</taxon>
        <taxon>Glomerellaceae</taxon>
        <taxon>Colletotrichum</taxon>
        <taxon>Colletotrichum spaethianum species complex</taxon>
    </lineage>
</organism>
<accession>A0AA37GH88</accession>
<reference evidence="2 3" key="1">
    <citation type="submission" date="2021-07" db="EMBL/GenBank/DDBJ databases">
        <title>Genome data of Colletotrichum spaethianum.</title>
        <authorList>
            <person name="Utami Y.D."/>
            <person name="Hiruma K."/>
        </authorList>
    </citation>
    <scope>NUCLEOTIDE SEQUENCE [LARGE SCALE GENOMIC DNA]</scope>
    <source>
        <strain evidence="2 3">MAFF 242679</strain>
    </source>
</reference>
<proteinExistence type="predicted"/>
<dbReference type="InterPro" id="IPR011009">
    <property type="entry name" value="Kinase-like_dom_sf"/>
</dbReference>
<dbReference type="InterPro" id="IPR051678">
    <property type="entry name" value="AGP_Transferase"/>
</dbReference>
<protein>
    <recommendedName>
        <fullName evidence="1">Aminoglycoside phosphotransferase domain-containing protein</fullName>
    </recommendedName>
</protein>
<dbReference type="PANTHER" id="PTHR21310:SF15">
    <property type="entry name" value="AMINOGLYCOSIDE PHOSPHOTRANSFERASE DOMAIN-CONTAINING PROTEIN"/>
    <property type="match status" value="1"/>
</dbReference>
<dbReference type="Gene3D" id="3.90.1200.10">
    <property type="match status" value="1"/>
</dbReference>
<name>A0AA37GH88_9PEZI</name>